<dbReference type="PANTHER" id="PTHR43628">
    <property type="entry name" value="ACTIVATOR OF C KINASE PROTEIN 1-RELATED"/>
    <property type="match status" value="1"/>
</dbReference>
<evidence type="ECO:0000313" key="1">
    <source>
        <dbReference type="EMBL" id="PJM79891.1"/>
    </source>
</evidence>
<dbReference type="OrthoDB" id="3174934at2"/>
<dbReference type="AlphaFoldDB" id="A0A2M9HSV4"/>
<dbReference type="Proteomes" id="UP000228755">
    <property type="component" value="Unassembled WGS sequence"/>
</dbReference>
<evidence type="ECO:0000313" key="2">
    <source>
        <dbReference type="Proteomes" id="UP000228755"/>
    </source>
</evidence>
<evidence type="ECO:0008006" key="3">
    <source>
        <dbReference type="Google" id="ProtNLM"/>
    </source>
</evidence>
<organism evidence="1 2">
    <name type="scientific">Bifidobacterium scaligerum</name>
    <dbReference type="NCBI Taxonomy" id="2052656"/>
    <lineage>
        <taxon>Bacteria</taxon>
        <taxon>Bacillati</taxon>
        <taxon>Actinomycetota</taxon>
        <taxon>Actinomycetes</taxon>
        <taxon>Bifidobacteriales</taxon>
        <taxon>Bifidobacteriaceae</taxon>
        <taxon>Bifidobacterium</taxon>
    </lineage>
</organism>
<accession>A0A2M9HSV4</accession>
<dbReference type="Pfam" id="PF20118">
    <property type="entry name" value="DUF6508"/>
    <property type="match status" value="1"/>
</dbReference>
<dbReference type="Gene3D" id="1.25.40.10">
    <property type="entry name" value="Tetratricopeptide repeat domain"/>
    <property type="match status" value="1"/>
</dbReference>
<dbReference type="InterPro" id="IPR052945">
    <property type="entry name" value="Mitotic_Regulator"/>
</dbReference>
<dbReference type="InterPro" id="IPR006597">
    <property type="entry name" value="Sel1-like"/>
</dbReference>
<name>A0A2M9HSV4_9BIFI</name>
<comment type="caution">
    <text evidence="1">The sequence shown here is derived from an EMBL/GenBank/DDBJ whole genome shotgun (WGS) entry which is preliminary data.</text>
</comment>
<dbReference type="RefSeq" id="WP_100495663.1">
    <property type="nucleotide sequence ID" value="NZ_PGLQ01000001.1"/>
</dbReference>
<gene>
    <name evidence="1" type="ORF">CUU80_01780</name>
</gene>
<reference evidence="1 2" key="1">
    <citation type="submission" date="2017-11" db="EMBL/GenBank/DDBJ databases">
        <title>Draft genome sequences of strains TRE 1, TRE D, TRE H and TRI 7, isolated from tamarins, belonging to four potential novel Bifidobacterium species.</title>
        <authorList>
            <person name="Mattarelli P."/>
            <person name="Modesto M."/>
            <person name="Bonetti A."/>
            <person name="Puglisi E."/>
            <person name="Morelli L."/>
        </authorList>
    </citation>
    <scope>NUCLEOTIDE SEQUENCE [LARGE SCALE GENOMIC DNA]</scope>
    <source>
        <strain evidence="2">TRED</strain>
    </source>
</reference>
<keyword evidence="2" id="KW-1185">Reference proteome</keyword>
<dbReference type="InterPro" id="IPR045425">
    <property type="entry name" value="DUF6508"/>
</dbReference>
<protein>
    <recommendedName>
        <fullName evidence="3">Sel1 repeat family protein</fullName>
    </recommendedName>
</protein>
<dbReference type="SMART" id="SM00671">
    <property type="entry name" value="SEL1"/>
    <property type="match status" value="3"/>
</dbReference>
<dbReference type="SUPFAM" id="SSF81901">
    <property type="entry name" value="HCP-like"/>
    <property type="match status" value="1"/>
</dbReference>
<dbReference type="PANTHER" id="PTHR43628:SF1">
    <property type="entry name" value="CHITIN SYNTHASE REGULATORY FACTOR 2-RELATED"/>
    <property type="match status" value="1"/>
</dbReference>
<dbReference type="Pfam" id="PF08238">
    <property type="entry name" value="Sel1"/>
    <property type="match status" value="3"/>
</dbReference>
<sequence length="347" mass="38602">MDDTDFDYATADVACGGAISLQLGARAYDAAMRESQSEERERLFHLAAHWYERSAEIGNAQAATNLGYVYLYGRSGHINETLAFTWFSRGSELRNAEACYKLGDLYKTGRGCTQDMNKAVELYGEAARIARATCNPDDPQDAAVLASIDLRLAEWYEHSAATGMNSESACNLYMEAAALFEVAVDGGLDWYAKALENARNGWSRTSSKEEDLIEGRRYGKRSQGEHVPNIRPLLALTDAIGVLQGISQDSKAEMYSYMVGAVLDAFYNDWEGGDHEYSETLDQAGIRNPYQYLYHGDLDALDTKTVMALLTFIIRADHWNEGALATSIEDGGLFKLLRHMRHIPHEV</sequence>
<dbReference type="InterPro" id="IPR011990">
    <property type="entry name" value="TPR-like_helical_dom_sf"/>
</dbReference>
<proteinExistence type="predicted"/>
<dbReference type="EMBL" id="PGLQ01000001">
    <property type="protein sequence ID" value="PJM79891.1"/>
    <property type="molecule type" value="Genomic_DNA"/>
</dbReference>